<organism evidence="2 3">
    <name type="scientific">Streptacidiphilus pinicola</name>
    <dbReference type="NCBI Taxonomy" id="2219663"/>
    <lineage>
        <taxon>Bacteria</taxon>
        <taxon>Bacillati</taxon>
        <taxon>Actinomycetota</taxon>
        <taxon>Actinomycetes</taxon>
        <taxon>Kitasatosporales</taxon>
        <taxon>Streptomycetaceae</taxon>
        <taxon>Streptacidiphilus</taxon>
    </lineage>
</organism>
<evidence type="ECO:0000313" key="3">
    <source>
        <dbReference type="Proteomes" id="UP000248889"/>
    </source>
</evidence>
<dbReference type="Proteomes" id="UP000248889">
    <property type="component" value="Unassembled WGS sequence"/>
</dbReference>
<evidence type="ECO:0000313" key="2">
    <source>
        <dbReference type="EMBL" id="RAG85067.1"/>
    </source>
</evidence>
<proteinExistence type="predicted"/>
<keyword evidence="3" id="KW-1185">Reference proteome</keyword>
<accession>A0A2X0IK87</accession>
<sequence>MVITRLPATDERAARLSGPSAPSKIVALEGHRAQHHSGTWQIALVDNLANAAIAVACCAGLSVLGSVWAMSNPNEDNTR</sequence>
<feature type="transmembrane region" description="Helical" evidence="1">
    <location>
        <begin position="48"/>
        <end position="70"/>
    </location>
</feature>
<evidence type="ECO:0000256" key="1">
    <source>
        <dbReference type="SAM" id="Phobius"/>
    </source>
</evidence>
<keyword evidence="1" id="KW-0812">Transmembrane</keyword>
<dbReference type="AlphaFoldDB" id="A0A2X0IK87"/>
<dbReference type="RefSeq" id="WP_111501288.1">
    <property type="nucleotide sequence ID" value="NZ_QKYN01000053.1"/>
</dbReference>
<keyword evidence="1" id="KW-1133">Transmembrane helix</keyword>
<gene>
    <name evidence="2" type="ORF">DN069_14005</name>
</gene>
<keyword evidence="1" id="KW-0472">Membrane</keyword>
<protein>
    <submittedName>
        <fullName evidence="2">Uncharacterized protein</fullName>
    </submittedName>
</protein>
<comment type="caution">
    <text evidence="2">The sequence shown here is derived from an EMBL/GenBank/DDBJ whole genome shotgun (WGS) entry which is preliminary data.</text>
</comment>
<reference evidence="2 3" key="1">
    <citation type="submission" date="2018-06" db="EMBL/GenBank/DDBJ databases">
        <title>Streptacidiphilus pinicola sp. nov., isolated from pine grove soil.</title>
        <authorList>
            <person name="Roh S.G."/>
            <person name="Park S."/>
            <person name="Kim M.-K."/>
            <person name="Yun B.-R."/>
            <person name="Park J."/>
            <person name="Kim M.J."/>
            <person name="Kim Y.S."/>
            <person name="Kim S.B."/>
        </authorList>
    </citation>
    <scope>NUCLEOTIDE SEQUENCE [LARGE SCALE GENOMIC DNA]</scope>
    <source>
        <strain evidence="2 3">MMS16-CNU450</strain>
    </source>
</reference>
<dbReference type="EMBL" id="QKYN01000053">
    <property type="protein sequence ID" value="RAG85067.1"/>
    <property type="molecule type" value="Genomic_DNA"/>
</dbReference>
<name>A0A2X0IK87_9ACTN</name>